<evidence type="ECO:0000313" key="1">
    <source>
        <dbReference type="EMBL" id="GAU87913.1"/>
    </source>
</evidence>
<keyword evidence="2" id="KW-1185">Reference proteome</keyword>
<accession>A0A1D1UNH5</accession>
<evidence type="ECO:0000313" key="2">
    <source>
        <dbReference type="Proteomes" id="UP000186922"/>
    </source>
</evidence>
<dbReference type="AlphaFoldDB" id="A0A1D1UNH5"/>
<name>A0A1D1UNH5_RAMVA</name>
<organism evidence="1 2">
    <name type="scientific">Ramazzottius varieornatus</name>
    <name type="common">Water bear</name>
    <name type="synonym">Tardigrade</name>
    <dbReference type="NCBI Taxonomy" id="947166"/>
    <lineage>
        <taxon>Eukaryota</taxon>
        <taxon>Metazoa</taxon>
        <taxon>Ecdysozoa</taxon>
        <taxon>Tardigrada</taxon>
        <taxon>Eutardigrada</taxon>
        <taxon>Parachela</taxon>
        <taxon>Hypsibioidea</taxon>
        <taxon>Ramazzottiidae</taxon>
        <taxon>Ramazzottius</taxon>
    </lineage>
</organism>
<comment type="caution">
    <text evidence="1">The sequence shown here is derived from an EMBL/GenBank/DDBJ whole genome shotgun (WGS) entry which is preliminary data.</text>
</comment>
<protein>
    <submittedName>
        <fullName evidence="1">Uncharacterized protein</fullName>
    </submittedName>
</protein>
<sequence length="53" mass="5912">MQVRTSIREVILGQHLPHSNHAVRASYNPEVYYAETLGKELKCDTCPPNGSEA</sequence>
<proteinExistence type="predicted"/>
<dbReference type="Proteomes" id="UP000186922">
    <property type="component" value="Unassembled WGS sequence"/>
</dbReference>
<dbReference type="EMBL" id="BDGG01000001">
    <property type="protein sequence ID" value="GAU87913.1"/>
    <property type="molecule type" value="Genomic_DNA"/>
</dbReference>
<gene>
    <name evidence="1" type="primary">RvY_00699-1</name>
    <name evidence="1" type="synonym">RvY_00699.1</name>
    <name evidence="1" type="ORF">RvY_00699</name>
</gene>
<reference evidence="1 2" key="1">
    <citation type="journal article" date="2016" name="Nat. Commun.">
        <title>Extremotolerant tardigrade genome and improved radiotolerance of human cultured cells by tardigrade-unique protein.</title>
        <authorList>
            <person name="Hashimoto T."/>
            <person name="Horikawa D.D."/>
            <person name="Saito Y."/>
            <person name="Kuwahara H."/>
            <person name="Kozuka-Hata H."/>
            <person name="Shin-I T."/>
            <person name="Minakuchi Y."/>
            <person name="Ohishi K."/>
            <person name="Motoyama A."/>
            <person name="Aizu T."/>
            <person name="Enomoto A."/>
            <person name="Kondo K."/>
            <person name="Tanaka S."/>
            <person name="Hara Y."/>
            <person name="Koshikawa S."/>
            <person name="Sagara H."/>
            <person name="Miura T."/>
            <person name="Yokobori S."/>
            <person name="Miyagawa K."/>
            <person name="Suzuki Y."/>
            <person name="Kubo T."/>
            <person name="Oyama M."/>
            <person name="Kohara Y."/>
            <person name="Fujiyama A."/>
            <person name="Arakawa K."/>
            <person name="Katayama T."/>
            <person name="Toyoda A."/>
            <person name="Kunieda T."/>
        </authorList>
    </citation>
    <scope>NUCLEOTIDE SEQUENCE [LARGE SCALE GENOMIC DNA]</scope>
    <source>
        <strain evidence="1 2">YOKOZUNA-1</strain>
    </source>
</reference>